<sequence>MAGRRQQQHHQMTEQLIPPLKNRFGENPAAGKFAGDRKTATELAGGFRRAVATGGNWVVVARGRGIKGWWQAMVGDRRGGSIERGDVGGYGAFAFDIWKESPYFIEIGVLPVMIDVGTNNEKLLNDPLYLGLQERRLDGDEYISVIDEFMEAVFTRWSNVVVQFEDFQSKWAFRLLQRYRENYRMFNDDVQVQHFGKCPVRHAGGAAIGLGGLVGVADSTIILQPCQYAQEAAGGAALAGWATRCR</sequence>
<protein>
    <recommendedName>
        <fullName evidence="3">Malic enzyme N-terminal domain-containing protein</fullName>
    </recommendedName>
</protein>
<evidence type="ECO:0000313" key="4">
    <source>
        <dbReference type="EMBL" id="KAJ8450049.1"/>
    </source>
</evidence>
<dbReference type="Proteomes" id="UP001153076">
    <property type="component" value="Unassembled WGS sequence"/>
</dbReference>
<dbReference type="InterPro" id="IPR001891">
    <property type="entry name" value="Malic_OxRdtase"/>
</dbReference>
<evidence type="ECO:0000313" key="5">
    <source>
        <dbReference type="Proteomes" id="UP001153076"/>
    </source>
</evidence>
<evidence type="ECO:0000256" key="1">
    <source>
        <dbReference type="ARBA" id="ARBA00001946"/>
    </source>
</evidence>
<keyword evidence="2" id="KW-0560">Oxidoreductase</keyword>
<dbReference type="GO" id="GO:0005739">
    <property type="term" value="C:mitochondrion"/>
    <property type="evidence" value="ECO:0007669"/>
    <property type="project" value="TreeGrafter"/>
</dbReference>
<dbReference type="GO" id="GO:0006108">
    <property type="term" value="P:malate metabolic process"/>
    <property type="evidence" value="ECO:0007669"/>
    <property type="project" value="TreeGrafter"/>
</dbReference>
<dbReference type="OrthoDB" id="5365701at2759"/>
<dbReference type="Gene3D" id="3.40.50.10380">
    <property type="entry name" value="Malic enzyme, N-terminal domain"/>
    <property type="match status" value="1"/>
</dbReference>
<reference evidence="4" key="1">
    <citation type="submission" date="2022-04" db="EMBL/GenBank/DDBJ databases">
        <title>Carnegiea gigantea Genome sequencing and assembly v2.</title>
        <authorList>
            <person name="Copetti D."/>
            <person name="Sanderson M.J."/>
            <person name="Burquez A."/>
            <person name="Wojciechowski M.F."/>
        </authorList>
    </citation>
    <scope>NUCLEOTIDE SEQUENCE</scope>
    <source>
        <strain evidence="4">SGP5-SGP5p</strain>
        <tissue evidence="4">Aerial part</tissue>
    </source>
</reference>
<feature type="domain" description="Malic enzyme N-terminal" evidence="3">
    <location>
        <begin position="9"/>
        <end position="180"/>
    </location>
</feature>
<dbReference type="InterPro" id="IPR037062">
    <property type="entry name" value="Malic_N_dom_sf"/>
</dbReference>
<dbReference type="PRINTS" id="PR00072">
    <property type="entry name" value="MALOXRDTASE"/>
</dbReference>
<dbReference type="SUPFAM" id="SSF53223">
    <property type="entry name" value="Aminoacid dehydrogenase-like, N-terminal domain"/>
    <property type="match status" value="1"/>
</dbReference>
<accession>A0A9Q1KUQ1</accession>
<dbReference type="InterPro" id="IPR012301">
    <property type="entry name" value="Malic_N_dom"/>
</dbReference>
<comment type="cofactor">
    <cofactor evidence="1">
        <name>Mg(2+)</name>
        <dbReference type="ChEBI" id="CHEBI:18420"/>
    </cofactor>
</comment>
<gene>
    <name evidence="4" type="ORF">Cgig2_033243</name>
</gene>
<dbReference type="SMART" id="SM01274">
    <property type="entry name" value="malic"/>
    <property type="match status" value="1"/>
</dbReference>
<dbReference type="PANTHER" id="PTHR23406:SF32">
    <property type="entry name" value="NADP-DEPENDENT MALIC ENZYME"/>
    <property type="match status" value="1"/>
</dbReference>
<organism evidence="4 5">
    <name type="scientific">Carnegiea gigantea</name>
    <dbReference type="NCBI Taxonomy" id="171969"/>
    <lineage>
        <taxon>Eukaryota</taxon>
        <taxon>Viridiplantae</taxon>
        <taxon>Streptophyta</taxon>
        <taxon>Embryophyta</taxon>
        <taxon>Tracheophyta</taxon>
        <taxon>Spermatophyta</taxon>
        <taxon>Magnoliopsida</taxon>
        <taxon>eudicotyledons</taxon>
        <taxon>Gunneridae</taxon>
        <taxon>Pentapetalae</taxon>
        <taxon>Caryophyllales</taxon>
        <taxon>Cactineae</taxon>
        <taxon>Cactaceae</taxon>
        <taxon>Cactoideae</taxon>
        <taxon>Echinocereeae</taxon>
        <taxon>Carnegiea</taxon>
    </lineage>
</organism>
<dbReference type="GO" id="GO:0004471">
    <property type="term" value="F:malate dehydrogenase (decarboxylating) (NAD+) activity"/>
    <property type="evidence" value="ECO:0007669"/>
    <property type="project" value="TreeGrafter"/>
</dbReference>
<comment type="caution">
    <text evidence="4">The sequence shown here is derived from an EMBL/GenBank/DDBJ whole genome shotgun (WGS) entry which is preliminary data.</text>
</comment>
<evidence type="ECO:0000256" key="2">
    <source>
        <dbReference type="ARBA" id="ARBA00023002"/>
    </source>
</evidence>
<evidence type="ECO:0000259" key="3">
    <source>
        <dbReference type="SMART" id="SM01274"/>
    </source>
</evidence>
<dbReference type="AlphaFoldDB" id="A0A9Q1KUQ1"/>
<name>A0A9Q1KUQ1_9CARY</name>
<dbReference type="InterPro" id="IPR046346">
    <property type="entry name" value="Aminoacid_DH-like_N_sf"/>
</dbReference>
<proteinExistence type="predicted"/>
<dbReference type="Pfam" id="PF00390">
    <property type="entry name" value="malic"/>
    <property type="match status" value="1"/>
</dbReference>
<dbReference type="PANTHER" id="PTHR23406">
    <property type="entry name" value="MALIC ENZYME-RELATED"/>
    <property type="match status" value="1"/>
</dbReference>
<dbReference type="EMBL" id="JAKOGI010000017">
    <property type="protein sequence ID" value="KAJ8450049.1"/>
    <property type="molecule type" value="Genomic_DNA"/>
</dbReference>
<keyword evidence="5" id="KW-1185">Reference proteome</keyword>